<dbReference type="AlphaFoldDB" id="A0A162TK42"/>
<dbReference type="GeneID" id="28993563"/>
<dbReference type="OrthoDB" id="2439011at2759"/>
<dbReference type="EMBL" id="KV440998">
    <property type="protein sequence ID" value="OAD67763.1"/>
    <property type="molecule type" value="Genomic_DNA"/>
</dbReference>
<organism evidence="1 2">
    <name type="scientific">Phycomyces blakesleeanus (strain ATCC 8743b / DSM 1359 / FGSC 10004 / NBRC 33097 / NRRL 1555)</name>
    <dbReference type="NCBI Taxonomy" id="763407"/>
    <lineage>
        <taxon>Eukaryota</taxon>
        <taxon>Fungi</taxon>
        <taxon>Fungi incertae sedis</taxon>
        <taxon>Mucoromycota</taxon>
        <taxon>Mucoromycotina</taxon>
        <taxon>Mucoromycetes</taxon>
        <taxon>Mucorales</taxon>
        <taxon>Phycomycetaceae</taxon>
        <taxon>Phycomyces</taxon>
    </lineage>
</organism>
<reference evidence="2" key="1">
    <citation type="submission" date="2015-06" db="EMBL/GenBank/DDBJ databases">
        <title>Expansion of signal transduction pathways in fungi by whole-genome duplication.</title>
        <authorList>
            <consortium name="DOE Joint Genome Institute"/>
            <person name="Corrochano L.M."/>
            <person name="Kuo A."/>
            <person name="Marcet-Houben M."/>
            <person name="Polaino S."/>
            <person name="Salamov A."/>
            <person name="Villalobos J.M."/>
            <person name="Alvarez M.I."/>
            <person name="Avalos J."/>
            <person name="Benito E.P."/>
            <person name="Benoit I."/>
            <person name="Burger G."/>
            <person name="Camino L.P."/>
            <person name="Canovas D."/>
            <person name="Cerda-Olmedo E."/>
            <person name="Cheng J.-F."/>
            <person name="Dominguez A."/>
            <person name="Elias M."/>
            <person name="Eslava A.P."/>
            <person name="Glaser F."/>
            <person name="Grimwood J."/>
            <person name="Gutierrez G."/>
            <person name="Heitman J."/>
            <person name="Henrissat B."/>
            <person name="Iturriaga E.A."/>
            <person name="Lang B.F."/>
            <person name="Lavin J.L."/>
            <person name="Lee S."/>
            <person name="Li W."/>
            <person name="Lindquist E."/>
            <person name="Lopez-Garcia S."/>
            <person name="Luque E.M."/>
            <person name="Marcos A.T."/>
            <person name="Martin J."/>
            <person name="McCluskey K."/>
            <person name="Medina H.R."/>
            <person name="Miralles-Duran A."/>
            <person name="Miyazaki A."/>
            <person name="Munoz-Torres E."/>
            <person name="Oguiza J.A."/>
            <person name="Ohm R."/>
            <person name="Olmedo M."/>
            <person name="Orejas M."/>
            <person name="Ortiz-Castellanos L."/>
            <person name="Pisabarro A.G."/>
            <person name="Rodriguez-Romero J."/>
            <person name="Ruiz-Herrera J."/>
            <person name="Ruiz-Vazquez R."/>
            <person name="Sanz C."/>
            <person name="Schackwitz W."/>
            <person name="Schmutz J."/>
            <person name="Shahriari M."/>
            <person name="Shelest E."/>
            <person name="Silva-Franco F."/>
            <person name="Soanes D."/>
            <person name="Syed K."/>
            <person name="Tagua V.G."/>
            <person name="Talbot N.J."/>
            <person name="Thon M."/>
            <person name="De vries R.P."/>
            <person name="Wiebenga A."/>
            <person name="Yadav J.S."/>
            <person name="Braun E.L."/>
            <person name="Baker S."/>
            <person name="Garre V."/>
            <person name="Horwitz B."/>
            <person name="Torres-Martinez S."/>
            <person name="Idnurm A."/>
            <person name="Herrera-Estrella A."/>
            <person name="Gabaldon T."/>
            <person name="Grigoriev I.V."/>
        </authorList>
    </citation>
    <scope>NUCLEOTIDE SEQUENCE [LARGE SCALE GENOMIC DNA]</scope>
    <source>
        <strain evidence="2">NRRL 1555(-)</strain>
    </source>
</reference>
<accession>A0A162TK42</accession>
<keyword evidence="2" id="KW-1185">Reference proteome</keyword>
<evidence type="ECO:0000313" key="2">
    <source>
        <dbReference type="Proteomes" id="UP000077315"/>
    </source>
</evidence>
<name>A0A162TK42_PHYB8</name>
<dbReference type="Proteomes" id="UP000077315">
    <property type="component" value="Unassembled WGS sequence"/>
</dbReference>
<proteinExistence type="predicted"/>
<dbReference type="RefSeq" id="XP_018285803.1">
    <property type="nucleotide sequence ID" value="XM_018432657.1"/>
</dbReference>
<gene>
    <name evidence="1" type="ORF">PHYBLDRAFT_151292</name>
</gene>
<protein>
    <submittedName>
        <fullName evidence="1">Uncharacterized protein</fullName>
    </submittedName>
</protein>
<evidence type="ECO:0000313" key="1">
    <source>
        <dbReference type="EMBL" id="OAD67763.1"/>
    </source>
</evidence>
<dbReference type="PANTHER" id="PTHR46579:SF2">
    <property type="entry name" value="C2H2-TYPE DOMAIN-CONTAINING PROTEIN"/>
    <property type="match status" value="1"/>
</dbReference>
<dbReference type="Pfam" id="PF02992">
    <property type="entry name" value="Transposase_21"/>
    <property type="match status" value="1"/>
</dbReference>
<dbReference type="PANTHER" id="PTHR46579">
    <property type="entry name" value="F5/8 TYPE C DOMAIN-CONTAINING PROTEIN-RELATED"/>
    <property type="match status" value="1"/>
</dbReference>
<dbReference type="STRING" id="763407.A0A162TK42"/>
<dbReference type="VEuPathDB" id="FungiDB:PHYBLDRAFT_151292"/>
<dbReference type="InterPro" id="IPR004242">
    <property type="entry name" value="Transposase_21"/>
</dbReference>
<sequence>MNNLLREERMKPENIILVDVMSGSKEAKIDQMDNFLEPLVDELVELYGGITVKSAAFPNGTIVHAALMYVACDIPAARKTAGFTGHASTNACHKCERHFSVIARSSKIDYSGFDDESWVPRTKEMNAIYTDMWACAESNAERTDLEKQNGTQFSELHHLHYFDPIWCTIVDPMHNLFLGTAKHMISVWKDLGYLPAAVLVRMQRLADGIIVPPGYTVLSAKIELGFPYMKADEWQSWHLIYSLVILKDALPEKDFKYWTLFVKACQKLTSPHWKN</sequence>
<dbReference type="InParanoid" id="A0A162TK42"/>